<comment type="caution">
    <text evidence="3">The sequence shown here is derived from an EMBL/GenBank/DDBJ whole genome shotgun (WGS) entry which is preliminary data.</text>
</comment>
<dbReference type="AlphaFoldDB" id="A0A1M2W4X6"/>
<feature type="region of interest" description="Disordered" evidence="1">
    <location>
        <begin position="328"/>
        <end position="441"/>
    </location>
</feature>
<organism evidence="3 4">
    <name type="scientific">Trametes pubescens</name>
    <name type="common">White-rot fungus</name>
    <dbReference type="NCBI Taxonomy" id="154538"/>
    <lineage>
        <taxon>Eukaryota</taxon>
        <taxon>Fungi</taxon>
        <taxon>Dikarya</taxon>
        <taxon>Basidiomycota</taxon>
        <taxon>Agaricomycotina</taxon>
        <taxon>Agaricomycetes</taxon>
        <taxon>Polyporales</taxon>
        <taxon>Polyporaceae</taxon>
        <taxon>Trametes</taxon>
    </lineage>
</organism>
<keyword evidence="2" id="KW-0472">Membrane</keyword>
<feature type="transmembrane region" description="Helical" evidence="2">
    <location>
        <begin position="77"/>
        <end position="103"/>
    </location>
</feature>
<keyword evidence="4" id="KW-1185">Reference proteome</keyword>
<feature type="compositionally biased region" description="Low complexity" evidence="1">
    <location>
        <begin position="417"/>
        <end position="428"/>
    </location>
</feature>
<evidence type="ECO:0000256" key="1">
    <source>
        <dbReference type="SAM" id="MobiDB-lite"/>
    </source>
</evidence>
<feature type="region of interest" description="Disordered" evidence="1">
    <location>
        <begin position="249"/>
        <end position="312"/>
    </location>
</feature>
<proteinExistence type="predicted"/>
<feature type="compositionally biased region" description="Low complexity" evidence="1">
    <location>
        <begin position="283"/>
        <end position="297"/>
    </location>
</feature>
<dbReference type="OrthoDB" id="2576311at2759"/>
<name>A0A1M2W4X6_TRAPU</name>
<evidence type="ECO:0000313" key="4">
    <source>
        <dbReference type="Proteomes" id="UP000184267"/>
    </source>
</evidence>
<feature type="compositionally biased region" description="Low complexity" evidence="1">
    <location>
        <begin position="331"/>
        <end position="349"/>
    </location>
</feature>
<evidence type="ECO:0008006" key="5">
    <source>
        <dbReference type="Google" id="ProtNLM"/>
    </source>
</evidence>
<dbReference type="OMA" id="TWAARFP"/>
<protein>
    <recommendedName>
        <fullName evidence="5">Transmembrane protein</fullName>
    </recommendedName>
</protein>
<gene>
    <name evidence="3" type="ORF">TRAPUB_8530</name>
</gene>
<keyword evidence="2" id="KW-0812">Transmembrane</keyword>
<sequence>MGDAPPDWANYADDQSCGSHPEQPPSNVDVAHGTIPQWAYLPLTQSNEFNMSAAILTANDATDTLISPTSGSSRPNVAVQVGVPIAAGVGVAIIVTTVFWFYWRRRTDRHNPRMKTLPLIPGAQSTFWRPWRWFYTFWPWARSARLRPSKKNSNWAIDVDEDEEWLGHARVHSSASYVDPYKPHPQSPEPLEMDVPHTSAHLQETSSSSLLPHLDFPDVRVPTFFERFIKSKDGVRKSPAYKSKYVSPVLPDPQFRIDGPTPTANSFAASKPQRASFTRSHHAGASASAAQSPGTQPVVAERSDFQPESEGVGSSVLIISRDGNDFSFDDSATTAPSHSHASSPRTPTTFRQASTVYSGSRTNTGTGTGTGSWLPSPNRANTSSTLSGAYPTELRRDPELTSPRTWAARFPAPPQPFSTSPTTFQSFAEQMEQSPEHRRKP</sequence>
<evidence type="ECO:0000313" key="3">
    <source>
        <dbReference type="EMBL" id="OJT14907.1"/>
    </source>
</evidence>
<keyword evidence="2" id="KW-1133">Transmembrane helix</keyword>
<evidence type="ECO:0000256" key="2">
    <source>
        <dbReference type="SAM" id="Phobius"/>
    </source>
</evidence>
<accession>A0A1M2W4X6</accession>
<feature type="region of interest" description="Disordered" evidence="1">
    <location>
        <begin position="1"/>
        <end position="26"/>
    </location>
</feature>
<feature type="compositionally biased region" description="Polar residues" evidence="1">
    <location>
        <begin position="373"/>
        <end position="387"/>
    </location>
</feature>
<reference evidence="3 4" key="1">
    <citation type="submission" date="2016-10" db="EMBL/GenBank/DDBJ databases">
        <title>Genome sequence of the basidiomycete white-rot fungus Trametes pubescens.</title>
        <authorList>
            <person name="Makela M.R."/>
            <person name="Granchi Z."/>
            <person name="Peng M."/>
            <person name="De Vries R.P."/>
            <person name="Grigoriev I."/>
            <person name="Riley R."/>
            <person name="Hilden K."/>
        </authorList>
    </citation>
    <scope>NUCLEOTIDE SEQUENCE [LARGE SCALE GENOMIC DNA]</scope>
    <source>
        <strain evidence="3 4">FBCC735</strain>
    </source>
</reference>
<dbReference type="Proteomes" id="UP000184267">
    <property type="component" value="Unassembled WGS sequence"/>
</dbReference>
<dbReference type="EMBL" id="MNAD01000219">
    <property type="protein sequence ID" value="OJT14907.1"/>
    <property type="molecule type" value="Genomic_DNA"/>
</dbReference>
<feature type="compositionally biased region" description="Polar residues" evidence="1">
    <location>
        <begin position="262"/>
        <end position="278"/>
    </location>
</feature>